<protein>
    <submittedName>
        <fullName evidence="1">ESX-1 secretion-associated protein</fullName>
    </submittedName>
</protein>
<sequence length="101" mass="10330">MPEPLKVSPSELHVTAGNIDSHAAVFAQTHRSTHEQAGQVALGAGPASAALPAMLAAWESDAISFGEHFTKHAEGHRAAATAYSRTDANGGERVGDASSAL</sequence>
<reference evidence="1 2" key="1">
    <citation type="submission" date="2018-12" db="EMBL/GenBank/DDBJ databases">
        <title>Draft genome sequences of Mycolicibacterium peregrinum isolated from a pig with lymphadenitis and from soil on the same Japanese pig farm.</title>
        <authorList>
            <person name="Komatsu T."/>
            <person name="Ohya K."/>
            <person name="Sawai K."/>
            <person name="Odoi J.O."/>
            <person name="Otsu K."/>
            <person name="Ota A."/>
            <person name="Ito T."/>
            <person name="Kawai M."/>
            <person name="Maruyama F."/>
        </authorList>
    </citation>
    <scope>NUCLEOTIDE SEQUENCE [LARGE SCALE GENOMIC DNA]</scope>
    <source>
        <strain evidence="1 2">138</strain>
    </source>
</reference>
<evidence type="ECO:0000313" key="1">
    <source>
        <dbReference type="EMBL" id="TGB36029.1"/>
    </source>
</evidence>
<keyword evidence="2" id="KW-1185">Reference proteome</keyword>
<comment type="caution">
    <text evidence="1">The sequence shown here is derived from an EMBL/GenBank/DDBJ whole genome shotgun (WGS) entry which is preliminary data.</text>
</comment>
<proteinExistence type="predicted"/>
<dbReference type="EMBL" id="RWKA01000029">
    <property type="protein sequence ID" value="TGB36029.1"/>
    <property type="molecule type" value="Genomic_DNA"/>
</dbReference>
<name>A0A4Z0HHU6_MYCPR</name>
<dbReference type="Proteomes" id="UP000297792">
    <property type="component" value="Unassembled WGS sequence"/>
</dbReference>
<dbReference type="RefSeq" id="WP_135362361.1">
    <property type="nucleotide sequence ID" value="NZ_RWJZ01000030.1"/>
</dbReference>
<evidence type="ECO:0000313" key="2">
    <source>
        <dbReference type="Proteomes" id="UP000297792"/>
    </source>
</evidence>
<dbReference type="InterPro" id="IPR036689">
    <property type="entry name" value="ESAT-6-like_sf"/>
</dbReference>
<organism evidence="1 2">
    <name type="scientific">Mycolicibacterium peregrinum</name>
    <name type="common">Mycobacterium peregrinum</name>
    <dbReference type="NCBI Taxonomy" id="43304"/>
    <lineage>
        <taxon>Bacteria</taxon>
        <taxon>Bacillati</taxon>
        <taxon>Actinomycetota</taxon>
        <taxon>Actinomycetes</taxon>
        <taxon>Mycobacteriales</taxon>
        <taxon>Mycobacteriaceae</taxon>
        <taxon>Mycolicibacterium</taxon>
    </lineage>
</organism>
<dbReference type="SUPFAM" id="SSF140453">
    <property type="entry name" value="EsxAB dimer-like"/>
    <property type="match status" value="1"/>
</dbReference>
<dbReference type="AlphaFoldDB" id="A0A4Z0HHU6"/>
<accession>A0A4Z0HHU6</accession>
<gene>
    <name evidence="1" type="ORF">EJD98_30535</name>
</gene>